<feature type="domain" description="ABC transporter" evidence="4">
    <location>
        <begin position="29"/>
        <end position="262"/>
    </location>
</feature>
<dbReference type="PANTHER" id="PTHR42788:SF13">
    <property type="entry name" value="ALIPHATIC SULFONATES IMPORT ATP-BINDING PROTEIN SSUB"/>
    <property type="match status" value="1"/>
</dbReference>
<evidence type="ECO:0000313" key="6">
    <source>
        <dbReference type="Proteomes" id="UP000318093"/>
    </source>
</evidence>
<dbReference type="GO" id="GO:0016887">
    <property type="term" value="F:ATP hydrolysis activity"/>
    <property type="evidence" value="ECO:0007669"/>
    <property type="project" value="InterPro"/>
</dbReference>
<protein>
    <submittedName>
        <fullName evidence="5">ABC transporter ATP-binding protein</fullName>
    </submittedName>
</protein>
<keyword evidence="2" id="KW-0547">Nucleotide-binding</keyword>
<keyword evidence="3 5" id="KW-0067">ATP-binding</keyword>
<dbReference type="EMBL" id="VBAN01000385">
    <property type="protein sequence ID" value="TMI78809.1"/>
    <property type="molecule type" value="Genomic_DNA"/>
</dbReference>
<dbReference type="PANTHER" id="PTHR42788">
    <property type="entry name" value="TAURINE IMPORT ATP-BINDING PROTEIN-RELATED"/>
    <property type="match status" value="1"/>
</dbReference>
<dbReference type="SMART" id="SM00382">
    <property type="entry name" value="AAA"/>
    <property type="match status" value="1"/>
</dbReference>
<organism evidence="5 6">
    <name type="scientific">Candidatus Segetimicrobium genomatis</name>
    <dbReference type="NCBI Taxonomy" id="2569760"/>
    <lineage>
        <taxon>Bacteria</taxon>
        <taxon>Bacillati</taxon>
        <taxon>Candidatus Sysuimicrobiota</taxon>
        <taxon>Candidatus Sysuimicrobiia</taxon>
        <taxon>Candidatus Sysuimicrobiales</taxon>
        <taxon>Candidatus Segetimicrobiaceae</taxon>
        <taxon>Candidatus Segetimicrobium</taxon>
    </lineage>
</organism>
<dbReference type="PROSITE" id="PS00211">
    <property type="entry name" value="ABC_TRANSPORTER_1"/>
    <property type="match status" value="1"/>
</dbReference>
<reference evidence="5 6" key="1">
    <citation type="journal article" date="2019" name="Nat. Microbiol.">
        <title>Mediterranean grassland soil C-N compound turnover is dependent on rainfall and depth, and is mediated by genomically divergent microorganisms.</title>
        <authorList>
            <person name="Diamond S."/>
            <person name="Andeer P.F."/>
            <person name="Li Z."/>
            <person name="Crits-Christoph A."/>
            <person name="Burstein D."/>
            <person name="Anantharaman K."/>
            <person name="Lane K.R."/>
            <person name="Thomas B.C."/>
            <person name="Pan C."/>
            <person name="Northen T.R."/>
            <person name="Banfield J.F."/>
        </authorList>
    </citation>
    <scope>NUCLEOTIDE SEQUENCE [LARGE SCALE GENOMIC DNA]</scope>
    <source>
        <strain evidence="5">NP_6</strain>
    </source>
</reference>
<proteinExistence type="predicted"/>
<sequence>MAPCRSRGEAECIWRYLRARGGRAVGPKLEAINVSVWYENPRTGVTTLALDRCSVGVQSGEFLAIVGPSGCGKTTFLYCLDGLLPLTEGRILVDGRPVVGPGRDRAVVFQSPSLLPWRTVLRNVTYGLELQGTPLPEAIARARQMISLVGLDGFERYHPSELSGGMQQRVNLARALVMDAEVILLDEPFAALDAQTREFMQAELMRIWQETRRTAVFITHQINEALYLADRVVVYSARPGRVKSIIPVDFPRPRALRVKRTPEFLALEDHIWGLIEEEVRTTLGSAAHA</sequence>
<dbReference type="Proteomes" id="UP000318093">
    <property type="component" value="Unassembled WGS sequence"/>
</dbReference>
<gene>
    <name evidence="5" type="ORF">E6H03_11400</name>
</gene>
<evidence type="ECO:0000259" key="4">
    <source>
        <dbReference type="PROSITE" id="PS50893"/>
    </source>
</evidence>
<dbReference type="InterPro" id="IPR027417">
    <property type="entry name" value="P-loop_NTPase"/>
</dbReference>
<dbReference type="InterPro" id="IPR050166">
    <property type="entry name" value="ABC_transporter_ATP-bind"/>
</dbReference>
<evidence type="ECO:0000256" key="3">
    <source>
        <dbReference type="ARBA" id="ARBA00022840"/>
    </source>
</evidence>
<comment type="caution">
    <text evidence="5">The sequence shown here is derived from an EMBL/GenBank/DDBJ whole genome shotgun (WGS) entry which is preliminary data.</text>
</comment>
<name>A0A537J5H2_9BACT</name>
<dbReference type="AlphaFoldDB" id="A0A537J5H2"/>
<accession>A0A537J5H2</accession>
<dbReference type="Pfam" id="PF00005">
    <property type="entry name" value="ABC_tran"/>
    <property type="match status" value="1"/>
</dbReference>
<evidence type="ECO:0000313" key="5">
    <source>
        <dbReference type="EMBL" id="TMI78809.1"/>
    </source>
</evidence>
<dbReference type="InterPro" id="IPR003593">
    <property type="entry name" value="AAA+_ATPase"/>
</dbReference>
<dbReference type="PROSITE" id="PS50893">
    <property type="entry name" value="ABC_TRANSPORTER_2"/>
    <property type="match status" value="1"/>
</dbReference>
<evidence type="ECO:0000256" key="1">
    <source>
        <dbReference type="ARBA" id="ARBA00022448"/>
    </source>
</evidence>
<evidence type="ECO:0000256" key="2">
    <source>
        <dbReference type="ARBA" id="ARBA00022741"/>
    </source>
</evidence>
<keyword evidence="1" id="KW-0813">Transport</keyword>
<dbReference type="InterPro" id="IPR003439">
    <property type="entry name" value="ABC_transporter-like_ATP-bd"/>
</dbReference>
<dbReference type="GO" id="GO:0005524">
    <property type="term" value="F:ATP binding"/>
    <property type="evidence" value="ECO:0007669"/>
    <property type="project" value="UniProtKB-KW"/>
</dbReference>
<dbReference type="CDD" id="cd03293">
    <property type="entry name" value="ABC_NrtD_SsuB_transporters"/>
    <property type="match status" value="1"/>
</dbReference>
<dbReference type="InterPro" id="IPR017871">
    <property type="entry name" value="ABC_transporter-like_CS"/>
</dbReference>
<dbReference type="SUPFAM" id="SSF52540">
    <property type="entry name" value="P-loop containing nucleoside triphosphate hydrolases"/>
    <property type="match status" value="1"/>
</dbReference>
<dbReference type="Gene3D" id="3.40.50.300">
    <property type="entry name" value="P-loop containing nucleotide triphosphate hydrolases"/>
    <property type="match status" value="1"/>
</dbReference>